<dbReference type="CDD" id="cd09009">
    <property type="entry name" value="PNP-EcPNPII_like"/>
    <property type="match status" value="1"/>
</dbReference>
<dbReference type="Gene3D" id="3.40.50.1580">
    <property type="entry name" value="Nucleoside phosphorylase domain"/>
    <property type="match status" value="1"/>
</dbReference>
<feature type="binding site" evidence="6">
    <location>
        <begin position="88"/>
        <end position="90"/>
    </location>
    <ligand>
        <name>phosphate</name>
        <dbReference type="ChEBI" id="CHEBI:43474"/>
    </ligand>
</feature>
<dbReference type="InterPro" id="IPR011270">
    <property type="entry name" value="Pur_Nuc_Pase_Ino/Guo-sp"/>
</dbReference>
<feature type="binding site" evidence="6">
    <location>
        <position position="248"/>
    </location>
    <ligand>
        <name>a purine D-ribonucleoside</name>
        <dbReference type="ChEBI" id="CHEBI:142355"/>
    </ligand>
</feature>
<feature type="binding site" evidence="6">
    <location>
        <position position="37"/>
    </location>
    <ligand>
        <name>phosphate</name>
        <dbReference type="ChEBI" id="CHEBI:43474"/>
    </ligand>
</feature>
<comment type="caution">
    <text evidence="8">The sequence shown here is derived from an EMBL/GenBank/DDBJ whole genome shotgun (WGS) entry which is preliminary data.</text>
</comment>
<keyword evidence="3 5" id="KW-0328">Glycosyltransferase</keyword>
<dbReference type="EC" id="2.4.2.1" evidence="5"/>
<comment type="function">
    <text evidence="5">The purine nucleoside phosphorylases catalyze the phosphorolytic breakdown of the N-glycosidic bond in the beta-(deoxy)ribonucleoside molecules, with the formation of the corresponding free purine bases and pentose-1-phosphate.</text>
</comment>
<evidence type="ECO:0000256" key="4">
    <source>
        <dbReference type="ARBA" id="ARBA00022679"/>
    </source>
</evidence>
<dbReference type="NCBIfam" id="TIGR01697">
    <property type="entry name" value="PNPH-PUNA-XAPA"/>
    <property type="match status" value="1"/>
</dbReference>
<evidence type="ECO:0000256" key="1">
    <source>
        <dbReference type="ARBA" id="ARBA00005058"/>
    </source>
</evidence>
<dbReference type="InterPro" id="IPR000845">
    <property type="entry name" value="Nucleoside_phosphorylase_d"/>
</dbReference>
<comment type="pathway">
    <text evidence="1 5">Purine metabolism; purine nucleoside salvage.</text>
</comment>
<keyword evidence="9" id="KW-1185">Reference proteome</keyword>
<proteinExistence type="inferred from homology"/>
<keyword evidence="4 5" id="KW-0808">Transferase</keyword>
<comment type="similarity">
    <text evidence="2 5">Belongs to the PNP/MTAP phosphorylase family.</text>
</comment>
<dbReference type="RefSeq" id="WP_183979392.1">
    <property type="nucleotide sequence ID" value="NZ_JACHEB010000009.1"/>
</dbReference>
<evidence type="ECO:0000256" key="2">
    <source>
        <dbReference type="ARBA" id="ARBA00006751"/>
    </source>
</evidence>
<reference evidence="8 9" key="1">
    <citation type="submission" date="2020-08" db="EMBL/GenBank/DDBJ databases">
        <title>Genomic Encyclopedia of Type Strains, Phase IV (KMG-V): Genome sequencing to study the core and pangenomes of soil and plant-associated prokaryotes.</title>
        <authorList>
            <person name="Whitman W."/>
        </authorList>
    </citation>
    <scope>NUCLEOTIDE SEQUENCE [LARGE SCALE GENOMIC DNA]</scope>
    <source>
        <strain evidence="8 9">X5P2</strain>
    </source>
</reference>
<evidence type="ECO:0000313" key="8">
    <source>
        <dbReference type="EMBL" id="MBB5330181.1"/>
    </source>
</evidence>
<dbReference type="InterPro" id="IPR035994">
    <property type="entry name" value="Nucleoside_phosphorylase_sf"/>
</dbReference>
<dbReference type="InterPro" id="IPR011268">
    <property type="entry name" value="Purine_phosphorylase"/>
</dbReference>
<dbReference type="EMBL" id="JACHEB010000009">
    <property type="protein sequence ID" value="MBB5330181.1"/>
    <property type="molecule type" value="Genomic_DNA"/>
</dbReference>
<dbReference type="SUPFAM" id="SSF53167">
    <property type="entry name" value="Purine and uridine phosphorylases"/>
    <property type="match status" value="1"/>
</dbReference>
<feature type="binding site" evidence="6">
    <location>
        <position position="120"/>
    </location>
    <ligand>
        <name>phosphate</name>
        <dbReference type="ChEBI" id="CHEBI:43474"/>
    </ligand>
</feature>
<protein>
    <recommendedName>
        <fullName evidence="5">Purine nucleoside phosphorylase</fullName>
        <ecNumber evidence="5">2.4.2.1</ecNumber>
    </recommendedName>
    <alternativeName>
        <fullName evidence="5">Inosine-guanosine phosphorylase</fullName>
    </alternativeName>
</protein>
<accession>A0A9X0QGT6</accession>
<dbReference type="NCBIfam" id="NF006054">
    <property type="entry name" value="PRK08202.1"/>
    <property type="match status" value="1"/>
</dbReference>
<organism evidence="8 9">
    <name type="scientific">Tunturiibacter gelidiferens</name>
    <dbReference type="NCBI Taxonomy" id="3069689"/>
    <lineage>
        <taxon>Bacteria</taxon>
        <taxon>Pseudomonadati</taxon>
        <taxon>Acidobacteriota</taxon>
        <taxon>Terriglobia</taxon>
        <taxon>Terriglobales</taxon>
        <taxon>Acidobacteriaceae</taxon>
        <taxon>Tunturiibacter</taxon>
    </lineage>
</organism>
<evidence type="ECO:0000313" key="9">
    <source>
        <dbReference type="Proteomes" id="UP000535182"/>
    </source>
</evidence>
<dbReference type="GO" id="GO:0005737">
    <property type="term" value="C:cytoplasm"/>
    <property type="evidence" value="ECO:0007669"/>
    <property type="project" value="TreeGrafter"/>
</dbReference>
<dbReference type="Pfam" id="PF01048">
    <property type="entry name" value="PNP_UDP_1"/>
    <property type="match status" value="1"/>
</dbReference>
<sequence length="302" mass="31968">MTETTKTTDLYSKAQGAADYIRNKTPLLPSLGIILGSGLGNFATHVKSAIRIPYADIPHFPQSTVVGHSGHLVLGTIAGVSVAVLQGRVHAYEGYSMDQVTFPTRVLGLLGCKTLIVTNAAGGIRTSLSQGSIVAISDHINLTGTNAALGPNEPRFAMVPGAGQRFFDMSSAYSLRLRTLAIEEAARQEFLLTEGVYLAVLGPSFETPAEIRAFRALGADLVGMSTVHEVIVARHMGLEVLGLSLVTNMAAGVPAYGEERAGTIDHEDVMEIGRNVEKQFTCLLTALIPQIAAEQLAAANQL</sequence>
<dbReference type="NCBIfam" id="TIGR01700">
    <property type="entry name" value="PNPH"/>
    <property type="match status" value="1"/>
</dbReference>
<dbReference type="GO" id="GO:0009116">
    <property type="term" value="P:nucleoside metabolic process"/>
    <property type="evidence" value="ECO:0007669"/>
    <property type="project" value="InterPro"/>
</dbReference>
<evidence type="ECO:0000259" key="7">
    <source>
        <dbReference type="Pfam" id="PF01048"/>
    </source>
</evidence>
<name>A0A9X0QGT6_9BACT</name>
<feature type="binding site" evidence="6">
    <location>
        <position position="68"/>
    </location>
    <ligand>
        <name>phosphate</name>
        <dbReference type="ChEBI" id="CHEBI:43474"/>
    </ligand>
</feature>
<feature type="binding site" evidence="6">
    <location>
        <position position="225"/>
    </location>
    <ligand>
        <name>phosphate</name>
        <dbReference type="ChEBI" id="CHEBI:43474"/>
    </ligand>
</feature>
<evidence type="ECO:0000256" key="6">
    <source>
        <dbReference type="PIRSR" id="PIRSR000477-2"/>
    </source>
</evidence>
<dbReference type="Proteomes" id="UP000535182">
    <property type="component" value="Unassembled WGS sequence"/>
</dbReference>
<evidence type="ECO:0000256" key="5">
    <source>
        <dbReference type="PIRNR" id="PIRNR000477"/>
    </source>
</evidence>
<feature type="binding site" evidence="6">
    <location>
        <position position="206"/>
    </location>
    <ligand>
        <name>a purine D-ribonucleoside</name>
        <dbReference type="ChEBI" id="CHEBI:142355"/>
    </ligand>
</feature>
<dbReference type="PIRSF" id="PIRSF000477">
    <property type="entry name" value="PurNPase"/>
    <property type="match status" value="1"/>
</dbReference>
<evidence type="ECO:0000256" key="3">
    <source>
        <dbReference type="ARBA" id="ARBA00022676"/>
    </source>
</evidence>
<dbReference type="PANTHER" id="PTHR11904:SF9">
    <property type="entry name" value="PURINE NUCLEOSIDE PHOSPHORYLASE-RELATED"/>
    <property type="match status" value="1"/>
</dbReference>
<dbReference type="GO" id="GO:0004731">
    <property type="term" value="F:purine-nucleoside phosphorylase activity"/>
    <property type="evidence" value="ECO:0007669"/>
    <property type="project" value="UniProtKB-EC"/>
</dbReference>
<feature type="domain" description="Nucleoside phosphorylase" evidence="7">
    <location>
        <begin position="31"/>
        <end position="288"/>
    </location>
</feature>
<dbReference type="PANTHER" id="PTHR11904">
    <property type="entry name" value="METHYLTHIOADENOSINE/PURINE NUCLEOSIDE PHOSPHORYLASE"/>
    <property type="match status" value="1"/>
</dbReference>
<dbReference type="AlphaFoldDB" id="A0A9X0QGT6"/>
<gene>
    <name evidence="8" type="ORF">HDF14_003814</name>
</gene>